<protein>
    <submittedName>
        <fullName evidence="1">Interphotoreceptor retinoid-binding protein</fullName>
    </submittedName>
</protein>
<dbReference type="PATRIC" id="fig|1163407.3.peg.1149"/>
<dbReference type="Gene3D" id="3.90.226.10">
    <property type="entry name" value="2-enoyl-CoA Hydratase, Chain A, domain 1"/>
    <property type="match status" value="1"/>
</dbReference>
<accession>I4W3N5</accession>
<keyword evidence="2" id="KW-1185">Reference proteome</keyword>
<dbReference type="EMBL" id="AJXT01000008">
    <property type="protein sequence ID" value="EIL94076.1"/>
    <property type="molecule type" value="Genomic_DNA"/>
</dbReference>
<dbReference type="InterPro" id="IPR029045">
    <property type="entry name" value="ClpP/crotonase-like_dom_sf"/>
</dbReference>
<reference evidence="1 2" key="1">
    <citation type="journal article" date="2012" name="J. Bacteriol.">
        <title>Genome sequences for six rhodanobacter strains, isolated from soils and the terrestrial subsurface, with variable denitrification capabilities.</title>
        <authorList>
            <person name="Kostka J.E."/>
            <person name="Green S.J."/>
            <person name="Rishishwar L."/>
            <person name="Prakash O."/>
            <person name="Katz L.S."/>
            <person name="Marino-Ramirez L."/>
            <person name="Jordan I.K."/>
            <person name="Munk C."/>
            <person name="Ivanova N."/>
            <person name="Mikhailova N."/>
            <person name="Watson D.B."/>
            <person name="Brown S.D."/>
            <person name="Palumbo A.V."/>
            <person name="Brooks S.C."/>
        </authorList>
    </citation>
    <scope>NUCLEOTIDE SEQUENCE [LARGE SCALE GENOMIC DNA]</scope>
    <source>
        <strain evidence="1 2">B39</strain>
    </source>
</reference>
<evidence type="ECO:0000313" key="1">
    <source>
        <dbReference type="EMBL" id="EIL94076.1"/>
    </source>
</evidence>
<organism evidence="1 2">
    <name type="scientific">Rhodanobacter spathiphylli B39</name>
    <dbReference type="NCBI Taxonomy" id="1163407"/>
    <lineage>
        <taxon>Bacteria</taxon>
        <taxon>Pseudomonadati</taxon>
        <taxon>Pseudomonadota</taxon>
        <taxon>Gammaproteobacteria</taxon>
        <taxon>Lysobacterales</taxon>
        <taxon>Rhodanobacteraceae</taxon>
        <taxon>Rhodanobacter</taxon>
    </lineage>
</organism>
<dbReference type="OrthoDB" id="9758793at2"/>
<dbReference type="Proteomes" id="UP000003226">
    <property type="component" value="Unassembled WGS sequence"/>
</dbReference>
<dbReference type="STRING" id="1163407.UU7_05723"/>
<sequence>MLKNNQRATLIGEATGSGAHGGGPHWLTAHFVMFVPSGRPISPFTHTDWENIDVVPDVHSSAKKALDLAQVAALKGVIAGEKDEDRR</sequence>
<gene>
    <name evidence="1" type="ORF">UU7_05723</name>
</gene>
<name>I4W3N5_9GAMM</name>
<dbReference type="eggNOG" id="COG0793">
    <property type="taxonomic scope" value="Bacteria"/>
</dbReference>
<keyword evidence="1" id="KW-0675">Receptor</keyword>
<dbReference type="Gene3D" id="3.30.750.44">
    <property type="match status" value="1"/>
</dbReference>
<dbReference type="SUPFAM" id="SSF52096">
    <property type="entry name" value="ClpP/crotonase"/>
    <property type="match status" value="1"/>
</dbReference>
<evidence type="ECO:0000313" key="2">
    <source>
        <dbReference type="Proteomes" id="UP000003226"/>
    </source>
</evidence>
<comment type="caution">
    <text evidence="1">The sequence shown here is derived from an EMBL/GenBank/DDBJ whole genome shotgun (WGS) entry which is preliminary data.</text>
</comment>
<proteinExistence type="predicted"/>
<dbReference type="AlphaFoldDB" id="I4W3N5"/>